<keyword evidence="1" id="KW-0732">Signal</keyword>
<feature type="chain" id="PRO_5035297479" description="Secreted protein" evidence="1">
    <location>
        <begin position="17"/>
        <end position="81"/>
    </location>
</feature>
<comment type="caution">
    <text evidence="2">The sequence shown here is derived from an EMBL/GenBank/DDBJ whole genome shotgun (WGS) entry which is preliminary data.</text>
</comment>
<reference evidence="2" key="1">
    <citation type="submission" date="2021-01" db="EMBL/GenBank/DDBJ databases">
        <title>Phytophthora aleatoria, a newly-described species from Pinus radiata is distinct from Phytophthora cactorum isolates based on comparative genomics.</title>
        <authorList>
            <person name="Mcdougal R."/>
            <person name="Panda P."/>
            <person name="Williams N."/>
            <person name="Studholme D.J."/>
        </authorList>
    </citation>
    <scope>NUCLEOTIDE SEQUENCE</scope>
    <source>
        <strain evidence="2">NZFS 4037</strain>
    </source>
</reference>
<sequence>MESRLVSLLLVVLIVALPVDIRRKCLQHSRINWMERSQLLVDEGQFQRCYKCHTRFSLRLQQSWSPFFQSTKSNHVTGQEN</sequence>
<name>A0A8J5IFS9_9STRA</name>
<evidence type="ECO:0008006" key="4">
    <source>
        <dbReference type="Google" id="ProtNLM"/>
    </source>
</evidence>
<accession>A0A8J5IFS9</accession>
<dbReference type="AlphaFoldDB" id="A0A8J5IFS9"/>
<organism evidence="2 3">
    <name type="scientific">Phytophthora aleatoria</name>
    <dbReference type="NCBI Taxonomy" id="2496075"/>
    <lineage>
        <taxon>Eukaryota</taxon>
        <taxon>Sar</taxon>
        <taxon>Stramenopiles</taxon>
        <taxon>Oomycota</taxon>
        <taxon>Peronosporomycetes</taxon>
        <taxon>Peronosporales</taxon>
        <taxon>Peronosporaceae</taxon>
        <taxon>Phytophthora</taxon>
    </lineage>
</organism>
<evidence type="ECO:0000313" key="3">
    <source>
        <dbReference type="Proteomes" id="UP000709295"/>
    </source>
</evidence>
<protein>
    <recommendedName>
        <fullName evidence="4">Secreted protein</fullName>
    </recommendedName>
</protein>
<dbReference type="Proteomes" id="UP000709295">
    <property type="component" value="Unassembled WGS sequence"/>
</dbReference>
<keyword evidence="3" id="KW-1185">Reference proteome</keyword>
<dbReference type="EMBL" id="JAENGY010000907">
    <property type="protein sequence ID" value="KAG6954947.1"/>
    <property type="molecule type" value="Genomic_DNA"/>
</dbReference>
<evidence type="ECO:0000313" key="2">
    <source>
        <dbReference type="EMBL" id="KAG6954947.1"/>
    </source>
</evidence>
<gene>
    <name evidence="2" type="ORF">JG688_00012118</name>
</gene>
<evidence type="ECO:0000256" key="1">
    <source>
        <dbReference type="SAM" id="SignalP"/>
    </source>
</evidence>
<feature type="signal peptide" evidence="1">
    <location>
        <begin position="1"/>
        <end position="16"/>
    </location>
</feature>
<proteinExistence type="predicted"/>